<feature type="domain" description="Peptidase C50" evidence="5">
    <location>
        <begin position="1059"/>
        <end position="1158"/>
    </location>
</feature>
<gene>
    <name evidence="6" type="ORF">AV274_4215</name>
</gene>
<evidence type="ECO:0000313" key="6">
    <source>
        <dbReference type="EMBL" id="OAO14147.1"/>
    </source>
</evidence>
<keyword evidence="3" id="KW-0378">Hydrolase</keyword>
<evidence type="ECO:0000256" key="1">
    <source>
        <dbReference type="ARBA" id="ARBA00000451"/>
    </source>
</evidence>
<accession>A0A196SDE0</accession>
<comment type="catalytic activity">
    <reaction evidence="1">
        <text>All bonds known to be hydrolyzed by this endopeptidase have arginine in P1 and an acidic residue in P4. P6 is often occupied by an acidic residue or by a hydroxy-amino-acid residue, the phosphorylation of which enhances cleavage.</text>
        <dbReference type="EC" id="3.4.22.49"/>
    </reaction>
</comment>
<dbReference type="GO" id="GO:0004197">
    <property type="term" value="F:cysteine-type endopeptidase activity"/>
    <property type="evidence" value="ECO:0007669"/>
    <property type="project" value="InterPro"/>
</dbReference>
<dbReference type="GO" id="GO:0005634">
    <property type="term" value="C:nucleus"/>
    <property type="evidence" value="ECO:0007669"/>
    <property type="project" value="InterPro"/>
</dbReference>
<keyword evidence="7" id="KW-1185">Reference proteome</keyword>
<comment type="caution">
    <text evidence="6">The sequence shown here is derived from an EMBL/GenBank/DDBJ whole genome shotgun (WGS) entry which is preliminary data.</text>
</comment>
<dbReference type="AlphaFoldDB" id="A0A196SDE0"/>
<evidence type="ECO:0000256" key="4">
    <source>
        <dbReference type="ARBA" id="ARBA00022829"/>
    </source>
</evidence>
<dbReference type="PROSITE" id="PS51700">
    <property type="entry name" value="SEPARIN"/>
    <property type="match status" value="1"/>
</dbReference>
<dbReference type="GO" id="GO:0051307">
    <property type="term" value="P:meiotic chromosome separation"/>
    <property type="evidence" value="ECO:0007669"/>
    <property type="project" value="TreeGrafter"/>
</dbReference>
<sequence>MKNADSFSLSTQFLGVGNADFSPLLSCVAFVSEQCKPTDKRFLQEIHHSLSILLDKEKKCNADEAAVSANVFDHLRGNTNWSVQLYKLLRSIYSYCVERVDKEEQTVIDLFEKQVLLLNYFYVEDKEIYGKYSNRWSSLLWNCCVMTLNAKPQKVHMAVKAASYSFRLVITSSSVQTEETMELLFSRLLSMSQNTQYSSLLSPLFDVLYSTYPTSVTLESCLDNTAKLARTFRFLLAWNRVNPSISHFKSFMNTVTRKLNENDSIAGADHLYLIKVAGYFRELNALLQTAWKDIRKDRVTHILSTSSLIEKKIAPSLVMTESAHILFTECWQLFSFPSRLYADVKTEMPSLFGCIESTLSLYLIGYRFEAKRPLPSKLPLHRTRLRAQCALRILASTQLSSLVPSFHQILFPDLTDPKELEELHALSNCLFNRGYRAPTQPPLLEQSLLCLECYHTLHHSSPQTLADSKIVQKYALLRDAYLAANQMEAAASAACRTLRWSDDIHWIKEFVSVCEKARVTPDAFSRLLSQVSLSSLQLDALAHLLFSRQASSPWFPAICSALPPSLQPFFSFYQNPSLPPLTPSQSLLQHFLQIDTFSAPFAFSDFSSFPDVITILHSLQQEKEFHRVVTPLVPLVTTLFQKSVCFVEDGSWRELFLLLFLLLVLSLCFCYLEQYSYSDYYLLKMIELAEISPFSGLKETALFLAAFRLRNAMSSILAPIAEKLSLSEEVDCQKLGLFRSPLPSSSLMLLLKQLLVDFTSPLSDQFQNSPLFLHPVWVRHSLFASLHDCRIAERGGVLDALLSVSYNQEKQRKACVSDVEETVWDGIVIEMAFDRNRGDLVLGRFCPEVPFPVVFFASHAISEALAEILAEMETWEKENIESFFVLPEKKEDPYYVKNWWDNRKRIDRALGKTLLLLESQVLSPFLFLFQSWKTEPGLDQVIEELKSALKWDDPEFGAILSLFLHCNCVPLTPDSLHHSLQSMSFPAISFPSSLSSLLSRYNQLLPPSSPTSVLLCLSPSLQNLPFESLPLLSGDHVLISRHLCLQSIQDQARQTVLCMNTGHFVINPEGDLLKTETKLLPALHQLSTEYRWNGLLRTPPTPDFFRTALHGPAFLYSGHGSGAKYYSYEQMLAETEPFSAVSLLMGCSSLRMGTRGNWTHIGAPLYYALNRCPVVVGCLWDVSDGDLDRMTKFMLNSVMNDGEVEVCEVVKKARYECLLQHLVGNALICYGLPVRVRM</sequence>
<dbReference type="PANTHER" id="PTHR12792">
    <property type="entry name" value="EXTRA SPINDLE POLES 1-RELATED"/>
    <property type="match status" value="1"/>
</dbReference>
<organism evidence="6 7">
    <name type="scientific">Blastocystis sp. subtype 1 (strain ATCC 50177 / NandII)</name>
    <dbReference type="NCBI Taxonomy" id="478820"/>
    <lineage>
        <taxon>Eukaryota</taxon>
        <taxon>Sar</taxon>
        <taxon>Stramenopiles</taxon>
        <taxon>Bigyra</taxon>
        <taxon>Opalozoa</taxon>
        <taxon>Opalinata</taxon>
        <taxon>Blastocystidae</taxon>
        <taxon>Blastocystis</taxon>
    </lineage>
</organism>
<dbReference type="PANTHER" id="PTHR12792:SF0">
    <property type="entry name" value="SEPARIN"/>
    <property type="match status" value="1"/>
</dbReference>
<protein>
    <recommendedName>
        <fullName evidence="2">separase</fullName>
        <ecNumber evidence="2">3.4.22.49</ecNumber>
    </recommendedName>
</protein>
<proteinExistence type="predicted"/>
<name>A0A196SDE0_BLAHN</name>
<dbReference type="STRING" id="478820.A0A196SDE0"/>
<keyword evidence="4" id="KW-0159">Chromosome partition</keyword>
<dbReference type="GO" id="GO:0005737">
    <property type="term" value="C:cytoplasm"/>
    <property type="evidence" value="ECO:0007669"/>
    <property type="project" value="TreeGrafter"/>
</dbReference>
<evidence type="ECO:0000313" key="7">
    <source>
        <dbReference type="Proteomes" id="UP000078348"/>
    </source>
</evidence>
<dbReference type="OrthoDB" id="10255632at2759"/>
<dbReference type="EMBL" id="LXWW01000288">
    <property type="protein sequence ID" value="OAO14147.1"/>
    <property type="molecule type" value="Genomic_DNA"/>
</dbReference>
<dbReference type="EC" id="3.4.22.49" evidence="2"/>
<evidence type="ECO:0000256" key="3">
    <source>
        <dbReference type="ARBA" id="ARBA00022801"/>
    </source>
</evidence>
<reference evidence="6 7" key="1">
    <citation type="submission" date="2016-05" db="EMBL/GenBank/DDBJ databases">
        <title>Nuclear genome of Blastocystis sp. subtype 1 NandII.</title>
        <authorList>
            <person name="Gentekaki E."/>
            <person name="Curtis B."/>
            <person name="Stairs C."/>
            <person name="Eme L."/>
            <person name="Herman E."/>
            <person name="Klimes V."/>
            <person name="Arias M.C."/>
            <person name="Elias M."/>
            <person name="Hilliou F."/>
            <person name="Klute M."/>
            <person name="Malik S.-B."/>
            <person name="Pightling A."/>
            <person name="Rachubinski R."/>
            <person name="Salas D."/>
            <person name="Schlacht A."/>
            <person name="Suga H."/>
            <person name="Archibald J."/>
            <person name="Ball S.G."/>
            <person name="Clark G."/>
            <person name="Dacks J."/>
            <person name="Van Der Giezen M."/>
            <person name="Tsaousis A."/>
            <person name="Roger A."/>
        </authorList>
    </citation>
    <scope>NUCLEOTIDE SEQUENCE [LARGE SCALE GENOMIC DNA]</scope>
    <source>
        <strain evidence="7">ATCC 50177 / NandII</strain>
    </source>
</reference>
<evidence type="ECO:0000259" key="5">
    <source>
        <dbReference type="PROSITE" id="PS51700"/>
    </source>
</evidence>
<dbReference type="Proteomes" id="UP000078348">
    <property type="component" value="Unassembled WGS sequence"/>
</dbReference>
<dbReference type="InterPro" id="IPR030397">
    <property type="entry name" value="SEPARIN_core_dom"/>
</dbReference>
<evidence type="ECO:0000256" key="2">
    <source>
        <dbReference type="ARBA" id="ARBA00012489"/>
    </source>
</evidence>
<dbReference type="GO" id="GO:0072686">
    <property type="term" value="C:mitotic spindle"/>
    <property type="evidence" value="ECO:0007669"/>
    <property type="project" value="TreeGrafter"/>
</dbReference>
<dbReference type="InterPro" id="IPR005314">
    <property type="entry name" value="Peptidase_C50"/>
</dbReference>
<dbReference type="GO" id="GO:0006508">
    <property type="term" value="P:proteolysis"/>
    <property type="evidence" value="ECO:0007669"/>
    <property type="project" value="InterPro"/>
</dbReference>
<dbReference type="Pfam" id="PF03568">
    <property type="entry name" value="Separin_C"/>
    <property type="match status" value="1"/>
</dbReference>